<dbReference type="RefSeq" id="XP_004347115.1">
    <property type="nucleotide sequence ID" value="XM_004347065.1"/>
</dbReference>
<proteinExistence type="predicted"/>
<organism evidence="2 3">
    <name type="scientific">Acanthamoeba castellanii (strain ATCC 30010 / Neff)</name>
    <dbReference type="NCBI Taxonomy" id="1257118"/>
    <lineage>
        <taxon>Eukaryota</taxon>
        <taxon>Amoebozoa</taxon>
        <taxon>Discosea</taxon>
        <taxon>Longamoebia</taxon>
        <taxon>Centramoebida</taxon>
        <taxon>Acanthamoebidae</taxon>
        <taxon>Acanthamoeba</taxon>
    </lineage>
</organism>
<protein>
    <submittedName>
        <fullName evidence="2">Uncharacterized protein</fullName>
    </submittedName>
</protein>
<name>L8HAJ1_ACACF</name>
<feature type="transmembrane region" description="Helical" evidence="1">
    <location>
        <begin position="52"/>
        <end position="70"/>
    </location>
</feature>
<dbReference type="VEuPathDB" id="AmoebaDB:ACA1_384680"/>
<reference evidence="2 3" key="1">
    <citation type="journal article" date="2013" name="Genome Biol.">
        <title>Genome of Acanthamoeba castellanii highlights extensive lateral gene transfer and early evolution of tyrosine kinase signaling.</title>
        <authorList>
            <person name="Clarke M."/>
            <person name="Lohan A.J."/>
            <person name="Liu B."/>
            <person name="Lagkouvardos I."/>
            <person name="Roy S."/>
            <person name="Zafar N."/>
            <person name="Bertelli C."/>
            <person name="Schilde C."/>
            <person name="Kianianmomeni A."/>
            <person name="Burglin T.R."/>
            <person name="Frech C."/>
            <person name="Turcotte B."/>
            <person name="Kopec K.O."/>
            <person name="Synnott J.M."/>
            <person name="Choo C."/>
            <person name="Paponov I."/>
            <person name="Finkler A."/>
            <person name="Soon Heng Tan C."/>
            <person name="Hutchins A.P."/>
            <person name="Weinmeier T."/>
            <person name="Rattei T."/>
            <person name="Chu J.S."/>
            <person name="Gimenez G."/>
            <person name="Irimia M."/>
            <person name="Rigden D.J."/>
            <person name="Fitzpatrick D.A."/>
            <person name="Lorenzo-Morales J."/>
            <person name="Bateman A."/>
            <person name="Chiu C.H."/>
            <person name="Tang P."/>
            <person name="Hegemann P."/>
            <person name="Fromm H."/>
            <person name="Raoult D."/>
            <person name="Greub G."/>
            <person name="Miranda-Saavedra D."/>
            <person name="Chen N."/>
            <person name="Nash P."/>
            <person name="Ginger M.L."/>
            <person name="Horn M."/>
            <person name="Schaap P."/>
            <person name="Caler L."/>
            <person name="Loftus B."/>
        </authorList>
    </citation>
    <scope>NUCLEOTIDE SEQUENCE [LARGE SCALE GENOMIC DNA]</scope>
    <source>
        <strain evidence="2 3">Neff</strain>
    </source>
</reference>
<dbReference type="KEGG" id="acan:ACA1_384680"/>
<evidence type="ECO:0000313" key="2">
    <source>
        <dbReference type="EMBL" id="ELR21733.1"/>
    </source>
</evidence>
<dbReference type="EMBL" id="KB007900">
    <property type="protein sequence ID" value="ELR21733.1"/>
    <property type="molecule type" value="Genomic_DNA"/>
</dbReference>
<dbReference type="Proteomes" id="UP000011083">
    <property type="component" value="Unassembled WGS sequence"/>
</dbReference>
<accession>L8HAJ1</accession>
<keyword evidence="1" id="KW-0472">Membrane</keyword>
<keyword evidence="3" id="KW-1185">Reference proteome</keyword>
<dbReference type="AlphaFoldDB" id="L8HAJ1"/>
<gene>
    <name evidence="2" type="ORF">ACA1_384680</name>
</gene>
<sequence>MAQQGEEHRNIAPQPQTEEGGINWLYMTPLLGAPLLPLVRIALRPYPKIRDVAFGTMIAFFLGHGAWLIGRGFDQRREQQNERIRRWEEEQRLKRGSY</sequence>
<evidence type="ECO:0000256" key="1">
    <source>
        <dbReference type="SAM" id="Phobius"/>
    </source>
</evidence>
<keyword evidence="1" id="KW-1133">Transmembrane helix</keyword>
<dbReference type="OrthoDB" id="15596at2759"/>
<feature type="transmembrane region" description="Helical" evidence="1">
    <location>
        <begin position="24"/>
        <end position="43"/>
    </location>
</feature>
<evidence type="ECO:0000313" key="3">
    <source>
        <dbReference type="Proteomes" id="UP000011083"/>
    </source>
</evidence>
<keyword evidence="1" id="KW-0812">Transmembrane</keyword>
<dbReference type="GeneID" id="14922644"/>